<proteinExistence type="predicted"/>
<dbReference type="Proteomes" id="UP000652761">
    <property type="component" value="Unassembled WGS sequence"/>
</dbReference>
<evidence type="ECO:0000313" key="1">
    <source>
        <dbReference type="EMBL" id="MQL85450.1"/>
    </source>
</evidence>
<evidence type="ECO:0000313" key="2">
    <source>
        <dbReference type="Proteomes" id="UP000652761"/>
    </source>
</evidence>
<gene>
    <name evidence="1" type="ORF">Taro_017974</name>
</gene>
<name>A0A843UUV3_COLES</name>
<accession>A0A843UUV3</accession>
<protein>
    <submittedName>
        <fullName evidence="1">Uncharacterized protein</fullName>
    </submittedName>
</protein>
<dbReference type="AlphaFoldDB" id="A0A843UUV3"/>
<comment type="caution">
    <text evidence="1">The sequence shown here is derived from an EMBL/GenBank/DDBJ whole genome shotgun (WGS) entry which is preliminary data.</text>
</comment>
<dbReference type="EMBL" id="NMUH01000829">
    <property type="protein sequence ID" value="MQL85450.1"/>
    <property type="molecule type" value="Genomic_DNA"/>
</dbReference>
<sequence>MIRPKICNFFVRVVPTHPLLLSTQCLKHKAK</sequence>
<reference evidence="1" key="1">
    <citation type="submission" date="2017-07" db="EMBL/GenBank/DDBJ databases">
        <title>Taro Niue Genome Assembly and Annotation.</title>
        <authorList>
            <person name="Atibalentja N."/>
            <person name="Keating K."/>
            <person name="Fields C.J."/>
        </authorList>
    </citation>
    <scope>NUCLEOTIDE SEQUENCE</scope>
    <source>
        <strain evidence="1">Niue_2</strain>
        <tissue evidence="1">Leaf</tissue>
    </source>
</reference>
<organism evidence="1 2">
    <name type="scientific">Colocasia esculenta</name>
    <name type="common">Wild taro</name>
    <name type="synonym">Arum esculentum</name>
    <dbReference type="NCBI Taxonomy" id="4460"/>
    <lineage>
        <taxon>Eukaryota</taxon>
        <taxon>Viridiplantae</taxon>
        <taxon>Streptophyta</taxon>
        <taxon>Embryophyta</taxon>
        <taxon>Tracheophyta</taxon>
        <taxon>Spermatophyta</taxon>
        <taxon>Magnoliopsida</taxon>
        <taxon>Liliopsida</taxon>
        <taxon>Araceae</taxon>
        <taxon>Aroideae</taxon>
        <taxon>Colocasieae</taxon>
        <taxon>Colocasia</taxon>
    </lineage>
</organism>
<keyword evidence="2" id="KW-1185">Reference proteome</keyword>